<keyword evidence="5" id="KW-0804">Transcription</keyword>
<dbReference type="InterPro" id="IPR044827">
    <property type="entry name" value="GBF-like"/>
</dbReference>
<sequence length="361" mass="38529">MGSGKGESSAKAPKPLVAQEPPPTSSSAAAAASVYPDWSNFQQAYPPVPPPGFFHSPVGSSPQAHPYMWGVQHLMPPYGSPPPPYLMYPPRGLYAHPSIPPGSYPFGPYATTTPNANAETSGAVLGGMEMDDKPSKGKKGGRLKRSGSSNNLSSKKSSEPSRVSGTPANELSQSGDSGSDNSSEDSDVNSQNDSQPKSTGHESSDALSQAQGMAIFPMPGASAPGVAGPATNLNIGMEYWAASSISPVPAIHGKMPVTTVGGAAALGGSSEHCLQDERERKRQRRKQSNREAARRSRMRKQAEFEELAHRAEALKEENTSLKVELDNIKSEYQQLLSQYNSLKEKLEVQQEIKTPDIERKE</sequence>
<evidence type="ECO:0000256" key="6">
    <source>
        <dbReference type="ARBA" id="ARBA00023242"/>
    </source>
</evidence>
<reference evidence="9 10" key="1">
    <citation type="submission" date="2023-10" db="EMBL/GenBank/DDBJ databases">
        <title>Chromosome-scale genome assembly provides insights into flower coloration mechanisms of Canna indica.</title>
        <authorList>
            <person name="Li C."/>
        </authorList>
    </citation>
    <scope>NUCLEOTIDE SEQUENCE [LARGE SCALE GENOMIC DNA]</scope>
    <source>
        <tissue evidence="9">Flower</tissue>
    </source>
</reference>
<evidence type="ECO:0000313" key="10">
    <source>
        <dbReference type="Proteomes" id="UP001327560"/>
    </source>
</evidence>
<dbReference type="Pfam" id="PF16596">
    <property type="entry name" value="MFMR_assoc"/>
    <property type="match status" value="1"/>
</dbReference>
<organism evidence="9 10">
    <name type="scientific">Canna indica</name>
    <name type="common">Indian-shot</name>
    <dbReference type="NCBI Taxonomy" id="4628"/>
    <lineage>
        <taxon>Eukaryota</taxon>
        <taxon>Viridiplantae</taxon>
        <taxon>Streptophyta</taxon>
        <taxon>Embryophyta</taxon>
        <taxon>Tracheophyta</taxon>
        <taxon>Spermatophyta</taxon>
        <taxon>Magnoliopsida</taxon>
        <taxon>Liliopsida</taxon>
        <taxon>Zingiberales</taxon>
        <taxon>Cannaceae</taxon>
        <taxon>Canna</taxon>
    </lineage>
</organism>
<dbReference type="GO" id="GO:0005634">
    <property type="term" value="C:nucleus"/>
    <property type="evidence" value="ECO:0007669"/>
    <property type="project" value="UniProtKB-SubCell"/>
</dbReference>
<dbReference type="SUPFAM" id="SSF57959">
    <property type="entry name" value="Leucine zipper domain"/>
    <property type="match status" value="1"/>
</dbReference>
<dbReference type="Pfam" id="PF07777">
    <property type="entry name" value="MFMR"/>
    <property type="match status" value="1"/>
</dbReference>
<dbReference type="Pfam" id="PF00170">
    <property type="entry name" value="bZIP_1"/>
    <property type="match status" value="1"/>
</dbReference>
<evidence type="ECO:0000313" key="9">
    <source>
        <dbReference type="EMBL" id="WOL18992.1"/>
    </source>
</evidence>
<dbReference type="PANTHER" id="PTHR45967">
    <property type="entry name" value="G-BOX-BINDING FACTOR 3-RELATED"/>
    <property type="match status" value="1"/>
</dbReference>
<evidence type="ECO:0000256" key="5">
    <source>
        <dbReference type="ARBA" id="ARBA00023163"/>
    </source>
</evidence>
<keyword evidence="3" id="KW-0805">Transcription regulation</keyword>
<evidence type="ECO:0000256" key="2">
    <source>
        <dbReference type="ARBA" id="ARBA00007163"/>
    </source>
</evidence>
<dbReference type="AlphaFoldDB" id="A0AAQ3L8E9"/>
<dbReference type="CDD" id="cd14702">
    <property type="entry name" value="bZIP_plant_GBF1"/>
    <property type="match status" value="1"/>
</dbReference>
<accession>A0AAQ3L8E9</accession>
<feature type="compositionally biased region" description="Low complexity" evidence="7">
    <location>
        <begin position="217"/>
        <end position="230"/>
    </location>
</feature>
<evidence type="ECO:0000256" key="1">
    <source>
        <dbReference type="ARBA" id="ARBA00004123"/>
    </source>
</evidence>
<feature type="compositionally biased region" description="Basic residues" evidence="7">
    <location>
        <begin position="136"/>
        <end position="145"/>
    </location>
</feature>
<dbReference type="Gene3D" id="1.20.5.170">
    <property type="match status" value="1"/>
</dbReference>
<dbReference type="PROSITE" id="PS50217">
    <property type="entry name" value="BZIP"/>
    <property type="match status" value="1"/>
</dbReference>
<proteinExistence type="inferred from homology"/>
<dbReference type="SMART" id="SM00338">
    <property type="entry name" value="BRLZ"/>
    <property type="match status" value="1"/>
</dbReference>
<feature type="compositionally biased region" description="Low complexity" evidence="7">
    <location>
        <begin position="172"/>
        <end position="181"/>
    </location>
</feature>
<name>A0AAQ3L8E9_9LILI</name>
<evidence type="ECO:0000256" key="3">
    <source>
        <dbReference type="ARBA" id="ARBA00023015"/>
    </source>
</evidence>
<feature type="region of interest" description="Disordered" evidence="7">
    <location>
        <begin position="115"/>
        <end position="231"/>
    </location>
</feature>
<feature type="domain" description="BZIP" evidence="8">
    <location>
        <begin position="279"/>
        <end position="342"/>
    </location>
</feature>
<evidence type="ECO:0000256" key="7">
    <source>
        <dbReference type="SAM" id="MobiDB-lite"/>
    </source>
</evidence>
<dbReference type="GO" id="GO:0000976">
    <property type="term" value="F:transcription cis-regulatory region binding"/>
    <property type="evidence" value="ECO:0007669"/>
    <property type="project" value="UniProtKB-ARBA"/>
</dbReference>
<dbReference type="InterPro" id="IPR046347">
    <property type="entry name" value="bZIP_sf"/>
</dbReference>
<keyword evidence="4" id="KW-0238">DNA-binding</keyword>
<comment type="subcellular location">
    <subcellularLocation>
        <location evidence="1">Nucleus</location>
    </subcellularLocation>
</comment>
<gene>
    <name evidence="9" type="ORF">Cni_G27789</name>
</gene>
<dbReference type="PROSITE" id="PS00036">
    <property type="entry name" value="BZIP_BASIC"/>
    <property type="match status" value="1"/>
</dbReference>
<dbReference type="EMBL" id="CP136898">
    <property type="protein sequence ID" value="WOL18992.1"/>
    <property type="molecule type" value="Genomic_DNA"/>
</dbReference>
<dbReference type="PANTHER" id="PTHR45967:SF2">
    <property type="entry name" value="BZIP TRANSCRIPTION FACTOR 68"/>
    <property type="match status" value="1"/>
</dbReference>
<dbReference type="InterPro" id="IPR012900">
    <property type="entry name" value="MFMR"/>
</dbReference>
<protein>
    <recommendedName>
        <fullName evidence="8">BZIP domain-containing protein</fullName>
    </recommendedName>
</protein>
<feature type="region of interest" description="Disordered" evidence="7">
    <location>
        <begin position="1"/>
        <end position="31"/>
    </location>
</feature>
<comment type="similarity">
    <text evidence="2">Belongs to the bZIP family.</text>
</comment>
<dbReference type="GO" id="GO:0003700">
    <property type="term" value="F:DNA-binding transcription factor activity"/>
    <property type="evidence" value="ECO:0007669"/>
    <property type="project" value="InterPro"/>
</dbReference>
<keyword evidence="6" id="KW-0539">Nucleus</keyword>
<evidence type="ECO:0000259" key="8">
    <source>
        <dbReference type="PROSITE" id="PS50217"/>
    </source>
</evidence>
<keyword evidence="10" id="KW-1185">Reference proteome</keyword>
<evidence type="ECO:0000256" key="4">
    <source>
        <dbReference type="ARBA" id="ARBA00023125"/>
    </source>
</evidence>
<dbReference type="InterPro" id="IPR045314">
    <property type="entry name" value="bZIP_plant_GBF1"/>
</dbReference>
<dbReference type="Proteomes" id="UP001327560">
    <property type="component" value="Chromosome 9"/>
</dbReference>
<dbReference type="InterPro" id="IPR004827">
    <property type="entry name" value="bZIP"/>
</dbReference>
<feature type="region of interest" description="Disordered" evidence="7">
    <location>
        <begin position="260"/>
        <end position="302"/>
    </location>
</feature>
<feature type="compositionally biased region" description="Low complexity" evidence="7">
    <location>
        <begin position="146"/>
        <end position="165"/>
    </location>
</feature>
<feature type="compositionally biased region" description="Basic and acidic residues" evidence="7">
    <location>
        <begin position="288"/>
        <end position="302"/>
    </location>
</feature>